<dbReference type="InterPro" id="IPR036265">
    <property type="entry name" value="HIT-like_sf"/>
</dbReference>
<dbReference type="GO" id="GO:0003824">
    <property type="term" value="F:catalytic activity"/>
    <property type="evidence" value="ECO:0007669"/>
    <property type="project" value="InterPro"/>
</dbReference>
<feature type="active site" description="Tele-AMP-histidine intermediate" evidence="2">
    <location>
        <position position="220"/>
    </location>
</feature>
<feature type="short sequence motif" description="Histidine triad motif" evidence="4">
    <location>
        <begin position="218"/>
        <end position="222"/>
    </location>
</feature>
<dbReference type="InterPro" id="IPR011146">
    <property type="entry name" value="HIT-like"/>
</dbReference>
<evidence type="ECO:0000313" key="6">
    <source>
        <dbReference type="EMBL" id="SPE26107.1"/>
    </source>
</evidence>
<evidence type="ECO:0000256" key="3">
    <source>
        <dbReference type="PIRSR" id="PIRSR639383-2"/>
    </source>
</evidence>
<evidence type="ECO:0000256" key="4">
    <source>
        <dbReference type="PROSITE-ProRule" id="PRU00464"/>
    </source>
</evidence>
<protein>
    <submittedName>
        <fullName evidence="6">Histidine triad (HIT) protein (Modular protein)</fullName>
    </submittedName>
</protein>
<dbReference type="EMBL" id="OKRB01000111">
    <property type="protein sequence ID" value="SPE26107.1"/>
    <property type="molecule type" value="Genomic_DNA"/>
</dbReference>
<dbReference type="InterPro" id="IPR039383">
    <property type="entry name" value="FHIT"/>
</dbReference>
<sequence>MFAGISLVNRLARTCEVGLNPDSASVNLLLRHWQIARCLTGPVATFGPARKVLNPPKTMLPKPSILDRTAFDPMDHLWTPWRFAYVSTAEGAVRAGIPEALAAWPGDLGCIFCNLIASIDHAIANGMDRDKAEAAGGLVLRAKHCFVCLNAFPYTSGHVMVMPYAHLDRLATLPAETAHELMDLAQLTERALDRVYRPHGFNFGMNIGQAAGAGVAGHLHLHAMPRWVGDTNFMTTVSETRVLPEDLDTTWRKLREAFAELRTEK</sequence>
<feature type="binding site" evidence="3">
    <location>
        <position position="150"/>
    </location>
    <ligand>
        <name>substrate</name>
    </ligand>
</feature>
<feature type="binding site" evidence="3">
    <location>
        <begin position="212"/>
        <end position="215"/>
    </location>
    <ligand>
        <name>substrate</name>
    </ligand>
</feature>
<proteinExistence type="predicted"/>
<evidence type="ECO:0000256" key="1">
    <source>
        <dbReference type="ARBA" id="ARBA00022741"/>
    </source>
</evidence>
<name>A0A2N9LSA2_9BACT</name>
<dbReference type="GO" id="GO:0000166">
    <property type="term" value="F:nucleotide binding"/>
    <property type="evidence" value="ECO:0007669"/>
    <property type="project" value="UniProtKB-KW"/>
</dbReference>
<dbReference type="Pfam" id="PF01230">
    <property type="entry name" value="HIT"/>
    <property type="match status" value="1"/>
</dbReference>
<dbReference type="InterPro" id="IPR052908">
    <property type="entry name" value="AP-4-A_phosphorylase"/>
</dbReference>
<reference evidence="7" key="1">
    <citation type="submission" date="2018-02" db="EMBL/GenBank/DDBJ databases">
        <authorList>
            <person name="Hausmann B."/>
        </authorList>
    </citation>
    <scope>NUCLEOTIDE SEQUENCE [LARGE SCALE GENOMIC DNA]</scope>
    <source>
        <strain evidence="7">Peat soil MAG SbA5</strain>
    </source>
</reference>
<dbReference type="PROSITE" id="PS51084">
    <property type="entry name" value="HIT_2"/>
    <property type="match status" value="1"/>
</dbReference>
<dbReference type="Gene3D" id="3.30.428.10">
    <property type="entry name" value="HIT-like"/>
    <property type="match status" value="1"/>
</dbReference>
<accession>A0A2N9LSA2</accession>
<gene>
    <name evidence="6" type="ORF">SBA5_520003</name>
</gene>
<organism evidence="6 7">
    <name type="scientific">Candidatus Sulfuritelmatomonas gaucii</name>
    <dbReference type="NCBI Taxonomy" id="2043161"/>
    <lineage>
        <taxon>Bacteria</taxon>
        <taxon>Pseudomonadati</taxon>
        <taxon>Acidobacteriota</taxon>
        <taxon>Terriglobia</taxon>
        <taxon>Terriglobales</taxon>
        <taxon>Acidobacteriaceae</taxon>
        <taxon>Candidatus Sulfuritelmatomonas</taxon>
    </lineage>
</organism>
<feature type="domain" description="HIT" evidence="5">
    <location>
        <begin position="125"/>
        <end position="233"/>
    </location>
</feature>
<dbReference type="SUPFAM" id="SSF54197">
    <property type="entry name" value="HIT-like"/>
    <property type="match status" value="1"/>
</dbReference>
<dbReference type="AlphaFoldDB" id="A0A2N9LSA2"/>
<evidence type="ECO:0000313" key="7">
    <source>
        <dbReference type="Proteomes" id="UP000239735"/>
    </source>
</evidence>
<dbReference type="PANTHER" id="PTHR42997">
    <property type="entry name" value="HIT FAMILY HYDROLASE"/>
    <property type="match status" value="1"/>
</dbReference>
<feature type="binding site" evidence="3">
    <location>
        <position position="222"/>
    </location>
    <ligand>
        <name>substrate</name>
    </ligand>
</feature>
<evidence type="ECO:0000256" key="2">
    <source>
        <dbReference type="PIRSR" id="PIRSR639383-1"/>
    </source>
</evidence>
<keyword evidence="1" id="KW-0547">Nucleotide-binding</keyword>
<evidence type="ECO:0000259" key="5">
    <source>
        <dbReference type="PROSITE" id="PS51084"/>
    </source>
</evidence>
<dbReference type="PANTHER" id="PTHR42997:SF1">
    <property type="entry name" value="AP-4-A PHOSPHORYLASE"/>
    <property type="match status" value="1"/>
</dbReference>
<dbReference type="Proteomes" id="UP000239735">
    <property type="component" value="Unassembled WGS sequence"/>
</dbReference>
<dbReference type="CDD" id="cd01275">
    <property type="entry name" value="FHIT"/>
    <property type="match status" value="1"/>
</dbReference>